<dbReference type="OrthoDB" id="2990781at2"/>
<comment type="caution">
    <text evidence="1">The sequence shown here is derived from an EMBL/GenBank/DDBJ whole genome shotgun (WGS) entry which is preliminary data.</text>
</comment>
<proteinExistence type="predicted"/>
<evidence type="ECO:0000313" key="1">
    <source>
        <dbReference type="EMBL" id="MRH43242.1"/>
    </source>
</evidence>
<gene>
    <name evidence="1" type="ORF">GH741_11180</name>
</gene>
<dbReference type="AlphaFoldDB" id="A0A6A8DPT8"/>
<name>A0A6A8DPT8_9BACI</name>
<keyword evidence="2" id="KW-1185">Reference proteome</keyword>
<organism evidence="1 2">
    <name type="scientific">Aquibacillus halophilus</name>
    <dbReference type="NCBI Taxonomy" id="930132"/>
    <lineage>
        <taxon>Bacteria</taxon>
        <taxon>Bacillati</taxon>
        <taxon>Bacillota</taxon>
        <taxon>Bacilli</taxon>
        <taxon>Bacillales</taxon>
        <taxon>Bacillaceae</taxon>
        <taxon>Aquibacillus</taxon>
    </lineage>
</organism>
<protein>
    <submittedName>
        <fullName evidence="1">Uncharacterized protein</fullName>
    </submittedName>
</protein>
<dbReference type="RefSeq" id="WP_153736877.1">
    <property type="nucleotide sequence ID" value="NZ_WJNG01000008.1"/>
</dbReference>
<reference evidence="1" key="1">
    <citation type="submission" date="2019-11" db="EMBL/GenBank/DDBJ databases">
        <authorList>
            <person name="Li J."/>
        </authorList>
    </citation>
    <scope>NUCLEOTIDE SEQUENCE</scope>
    <source>
        <strain evidence="1">B6B</strain>
    </source>
</reference>
<dbReference type="EMBL" id="WJNG01000008">
    <property type="protein sequence ID" value="MRH43242.1"/>
    <property type="molecule type" value="Genomic_DNA"/>
</dbReference>
<evidence type="ECO:0000313" key="2">
    <source>
        <dbReference type="Proteomes" id="UP000799092"/>
    </source>
</evidence>
<accession>A0A6A8DPT8</accession>
<sequence length="307" mass="35068">MRTRYTVLAALLFILFLLVYFTINQMEAPDKKQSYSSNSPTIISLSHVEAAITVQGFNLEKADLPRENVFIQKLNGVSPKAYFIDGRTLSIYEFPTEDARKKGMDDFEEQTTTIDLEAYKTYPIKNLLVFYVEGTMAINDKLNTTLTSLATERTLIPLEEKNGVDFLASEKKTLPNNFHERALTREYPPHFSYLVYKVEKQQDYEEVSRLYQLETSLQEVNFAENDVFFIGLNESGSCPYDLKWVENKAALSSISFELTLPPETEECTSDATPRTFVVQVSNEISNHQENLLMIESDSNTVVPILAR</sequence>
<dbReference type="Proteomes" id="UP000799092">
    <property type="component" value="Unassembled WGS sequence"/>
</dbReference>